<evidence type="ECO:0000256" key="1">
    <source>
        <dbReference type="ARBA" id="ARBA00004651"/>
    </source>
</evidence>
<feature type="domain" description="Casparian strip membrane protein" evidence="9">
    <location>
        <begin position="24"/>
        <end position="176"/>
    </location>
</feature>
<dbReference type="RefSeq" id="XP_010258674.1">
    <property type="nucleotide sequence ID" value="XM_010260372.1"/>
</dbReference>
<dbReference type="Proteomes" id="UP000189703">
    <property type="component" value="Unplaced"/>
</dbReference>
<keyword evidence="7 8" id="KW-0472">Membrane</keyword>
<keyword evidence="5 8" id="KW-0812">Transmembrane</keyword>
<dbReference type="eggNOG" id="ENOG502RYH6">
    <property type="taxonomic scope" value="Eukaryota"/>
</dbReference>
<evidence type="ECO:0000259" key="9">
    <source>
        <dbReference type="Pfam" id="PF04535"/>
    </source>
</evidence>
<dbReference type="InParanoid" id="A0A1U8AAJ6"/>
<comment type="subunit">
    <text evidence="3 8">Homodimer and heterodimers.</text>
</comment>
<evidence type="ECO:0000256" key="5">
    <source>
        <dbReference type="ARBA" id="ARBA00022692"/>
    </source>
</evidence>
<evidence type="ECO:0000256" key="8">
    <source>
        <dbReference type="RuleBase" id="RU361233"/>
    </source>
</evidence>
<protein>
    <recommendedName>
        <fullName evidence="8">CASP-like protein</fullName>
    </recommendedName>
</protein>
<name>A0A1U8AAJ6_NELNU</name>
<reference evidence="11" key="1">
    <citation type="submission" date="2025-08" db="UniProtKB">
        <authorList>
            <consortium name="RefSeq"/>
        </authorList>
    </citation>
    <scope>IDENTIFICATION</scope>
</reference>
<evidence type="ECO:0000256" key="2">
    <source>
        <dbReference type="ARBA" id="ARBA00007651"/>
    </source>
</evidence>
<dbReference type="NCBIfam" id="TIGR01569">
    <property type="entry name" value="A_tha_TIGR01569"/>
    <property type="match status" value="1"/>
</dbReference>
<keyword evidence="4 8" id="KW-1003">Cell membrane</keyword>
<comment type="subcellular location">
    <subcellularLocation>
        <location evidence="1 8">Cell membrane</location>
        <topology evidence="1 8">Multi-pass membrane protein</topology>
    </subcellularLocation>
</comment>
<dbReference type="InterPro" id="IPR006702">
    <property type="entry name" value="CASP_dom"/>
</dbReference>
<proteinExistence type="inferred from homology"/>
<keyword evidence="6 8" id="KW-1133">Transmembrane helix</keyword>
<feature type="transmembrane region" description="Helical" evidence="8">
    <location>
        <begin position="77"/>
        <end position="100"/>
    </location>
</feature>
<dbReference type="AlphaFoldDB" id="A0A1U8AAJ6"/>
<feature type="transmembrane region" description="Helical" evidence="8">
    <location>
        <begin position="24"/>
        <end position="47"/>
    </location>
</feature>
<dbReference type="FunCoup" id="A0A1U8AAJ6">
    <property type="interactions" value="554"/>
</dbReference>
<dbReference type="OMA" id="HNLVMIA"/>
<dbReference type="InterPro" id="IPR006459">
    <property type="entry name" value="CASP/CASPL"/>
</dbReference>
<feature type="transmembrane region" description="Helical" evidence="8">
    <location>
        <begin position="166"/>
        <end position="188"/>
    </location>
</feature>
<evidence type="ECO:0000256" key="7">
    <source>
        <dbReference type="ARBA" id="ARBA00023136"/>
    </source>
</evidence>
<evidence type="ECO:0000256" key="4">
    <source>
        <dbReference type="ARBA" id="ARBA00022475"/>
    </source>
</evidence>
<dbReference type="InterPro" id="IPR044173">
    <property type="entry name" value="CASPL"/>
</dbReference>
<dbReference type="OrthoDB" id="610574at2759"/>
<comment type="similarity">
    <text evidence="2 8">Belongs to the Casparian strip membrane proteins (CASP) family.</text>
</comment>
<feature type="transmembrane region" description="Helical" evidence="8">
    <location>
        <begin position="112"/>
        <end position="134"/>
    </location>
</feature>
<dbReference type="GO" id="GO:0005886">
    <property type="term" value="C:plasma membrane"/>
    <property type="evidence" value="ECO:0000318"/>
    <property type="project" value="GO_Central"/>
</dbReference>
<keyword evidence="10" id="KW-1185">Reference proteome</keyword>
<evidence type="ECO:0000313" key="11">
    <source>
        <dbReference type="RefSeq" id="XP_010258674.1"/>
    </source>
</evidence>
<dbReference type="PANTHER" id="PTHR36488">
    <property type="entry name" value="CASP-LIKE PROTEIN 1U1"/>
    <property type="match status" value="1"/>
</dbReference>
<dbReference type="PANTHER" id="PTHR36488:SF8">
    <property type="entry name" value="CASP-LIKE PROTEIN 1U1"/>
    <property type="match status" value="1"/>
</dbReference>
<organism evidence="10 11">
    <name type="scientific">Nelumbo nucifera</name>
    <name type="common">Sacred lotus</name>
    <dbReference type="NCBI Taxonomy" id="4432"/>
    <lineage>
        <taxon>Eukaryota</taxon>
        <taxon>Viridiplantae</taxon>
        <taxon>Streptophyta</taxon>
        <taxon>Embryophyta</taxon>
        <taxon>Tracheophyta</taxon>
        <taxon>Spermatophyta</taxon>
        <taxon>Magnoliopsida</taxon>
        <taxon>Proteales</taxon>
        <taxon>Nelumbonaceae</taxon>
        <taxon>Nelumbo</taxon>
    </lineage>
</organism>
<evidence type="ECO:0000256" key="6">
    <source>
        <dbReference type="ARBA" id="ARBA00022989"/>
    </source>
</evidence>
<dbReference type="KEGG" id="nnu:104598349"/>
<gene>
    <name evidence="11" type="primary">LOC104598349</name>
</gene>
<accession>A0A1U8AAJ6</accession>
<sequence>MPLHENGEKQESGSKPSTPEKRQCWVVLVLRVLALCATVSATVVMALNKETKTIVLATIGTTPIKATLNAKFQYTKAFVFFVIAYGIGSIHNLLVLVATLFPHKFDFKGLRLLLITITDMMTVALLAAAAGAAASMAELGMNGNKHARWSKICDRFDTFCDHGTGALIASFVAVILLMILNVLSIITLSRKPTFQTIVP</sequence>
<dbReference type="Pfam" id="PF04535">
    <property type="entry name" value="CASP_dom"/>
    <property type="match status" value="1"/>
</dbReference>
<dbReference type="GeneID" id="104598349"/>
<evidence type="ECO:0000256" key="3">
    <source>
        <dbReference type="ARBA" id="ARBA00011489"/>
    </source>
</evidence>
<evidence type="ECO:0000313" key="10">
    <source>
        <dbReference type="Proteomes" id="UP000189703"/>
    </source>
</evidence>